<evidence type="ECO:0000313" key="1">
    <source>
        <dbReference type="EMBL" id="OHT25808.1"/>
    </source>
</evidence>
<dbReference type="AlphaFoldDB" id="A0A1S1HUU1"/>
<name>A0A1S1HUU1_PROST</name>
<gene>
    <name evidence="1" type="ORF">A3Q29_00115</name>
</gene>
<comment type="caution">
    <text evidence="1">The sequence shown here is derived from an EMBL/GenBank/DDBJ whole genome shotgun (WGS) entry which is preliminary data.</text>
</comment>
<dbReference type="Proteomes" id="UP000179588">
    <property type="component" value="Unassembled WGS sequence"/>
</dbReference>
<organism evidence="1 2">
    <name type="scientific">Providencia stuartii</name>
    <dbReference type="NCBI Taxonomy" id="588"/>
    <lineage>
        <taxon>Bacteria</taxon>
        <taxon>Pseudomonadati</taxon>
        <taxon>Pseudomonadota</taxon>
        <taxon>Gammaproteobacteria</taxon>
        <taxon>Enterobacterales</taxon>
        <taxon>Morganellaceae</taxon>
        <taxon>Providencia</taxon>
    </lineage>
</organism>
<reference evidence="1 2" key="1">
    <citation type="submission" date="2016-03" db="EMBL/GenBank/DDBJ databases">
        <title>Genome sequence of Providencia stuartii strain, isolated from the salivary glands of larval Lucilia sericata.</title>
        <authorList>
            <person name="Yuan Y."/>
            <person name="Zhang Y."/>
            <person name="Fu S."/>
            <person name="Crippen T.L."/>
            <person name="Visi D."/>
            <person name="Benbow M.E."/>
            <person name="Allen M."/>
            <person name="Tomberlin J.K."/>
            <person name="Sze S.-H."/>
            <person name="Tarone A.M."/>
        </authorList>
    </citation>
    <scope>NUCLEOTIDE SEQUENCE [LARGE SCALE GENOMIC DNA]</scope>
    <source>
        <strain evidence="1 2">Crippen</strain>
    </source>
</reference>
<protein>
    <submittedName>
        <fullName evidence="1">Uncharacterized protein</fullName>
    </submittedName>
</protein>
<evidence type="ECO:0000313" key="2">
    <source>
        <dbReference type="Proteomes" id="UP000179588"/>
    </source>
</evidence>
<accession>A0A1S1HUU1</accession>
<proteinExistence type="predicted"/>
<dbReference type="EMBL" id="LVIE01000001">
    <property type="protein sequence ID" value="OHT25808.1"/>
    <property type="molecule type" value="Genomic_DNA"/>
</dbReference>
<keyword evidence="2" id="KW-1185">Reference proteome</keyword>
<dbReference type="PIRSF" id="PIRSF028589">
    <property type="entry name" value="UCP028589"/>
    <property type="match status" value="1"/>
</dbReference>
<sequence length="274" mass="30310">MSDYFYGQGKVSLAVRQPGKPLNLRWVGDVDQLTVSFASRSQMKQQVQQGIVHNTQKHITHQSCQVSANFFTFSPENIALAVFGQSLTTKARATKEILPMGLIAGGRYALQQVNLWDVVIPGLVEGIDYRVDVNFGTLEILKMPLVQPITVHYKYAGGDTIPFLTNKPLELMLRYEAVNLAEEMSPVLVELYRLQFDVTDALELINNATTLSSFELNADVLLDTTRPANDLFGQYGRYVISRPITHSSQGELTPIITTGAVGGTITTVYPKDAI</sequence>
<dbReference type="InterPro" id="IPR016893">
    <property type="entry name" value="UCP028589"/>
</dbReference>